<dbReference type="InterPro" id="IPR039257">
    <property type="entry name" value="BTLA"/>
</dbReference>
<gene>
    <name evidence="4" type="ORF">PBY51_022545</name>
</gene>
<proteinExistence type="predicted"/>
<feature type="transmembrane region" description="Helical" evidence="1">
    <location>
        <begin position="168"/>
        <end position="185"/>
    </location>
</feature>
<feature type="domain" description="Ig-like" evidence="3">
    <location>
        <begin position="5"/>
        <end position="129"/>
    </location>
</feature>
<dbReference type="Proteomes" id="UP001346869">
    <property type="component" value="Unassembled WGS sequence"/>
</dbReference>
<dbReference type="InterPro" id="IPR013783">
    <property type="entry name" value="Ig-like_fold"/>
</dbReference>
<keyword evidence="1" id="KW-1133">Transmembrane helix</keyword>
<evidence type="ECO:0000256" key="2">
    <source>
        <dbReference type="SAM" id="SignalP"/>
    </source>
</evidence>
<dbReference type="InterPro" id="IPR007110">
    <property type="entry name" value="Ig-like_dom"/>
</dbReference>
<keyword evidence="1" id="KW-0472">Membrane</keyword>
<sequence length="300" mass="33036">MDRLPYIHLLIFCCFSFVCISGKADDSLCAVMVRRGATYKTVPQHNLTVNCPVKHCGERGHVTWCKLLDTNDCDQIKYKENIEITQTDIKDGFISYLTFTRISSLDGGLYRCFLKGYKSEQISNSINISVSDLNTDGNDSDYSADELPSTTTPSVAHAAATEVSCLPYFYICVGIALLVFTLIVLTHMDFYGWKRILTFNQTKGKVLQERSSQMIPNLPSASAPSTFYLHEINYSPADRPPSHPPPMINGQQPAAANIAAGGQVSDHAVYAAIIHRSQIPAGEQHVVTKKNTAYAAISVS</sequence>
<dbReference type="GO" id="GO:0005886">
    <property type="term" value="C:plasma membrane"/>
    <property type="evidence" value="ECO:0007669"/>
    <property type="project" value="InterPro"/>
</dbReference>
<feature type="chain" id="PRO_5043018109" description="Ig-like domain-containing protein" evidence="2">
    <location>
        <begin position="25"/>
        <end position="300"/>
    </location>
</feature>
<keyword evidence="1" id="KW-0812">Transmembrane</keyword>
<dbReference type="SUPFAM" id="SSF48726">
    <property type="entry name" value="Immunoglobulin"/>
    <property type="match status" value="1"/>
</dbReference>
<dbReference type="AlphaFoldDB" id="A0AAN7XHR4"/>
<dbReference type="GO" id="GO:0002768">
    <property type="term" value="P:immune response-regulating cell surface receptor signaling pathway"/>
    <property type="evidence" value="ECO:0007669"/>
    <property type="project" value="InterPro"/>
</dbReference>
<dbReference type="EMBL" id="JAUZQC010000013">
    <property type="protein sequence ID" value="KAK5861127.1"/>
    <property type="molecule type" value="Genomic_DNA"/>
</dbReference>
<name>A0AAN7XHR4_ELEMC</name>
<feature type="signal peptide" evidence="2">
    <location>
        <begin position="1"/>
        <end position="24"/>
    </location>
</feature>
<evidence type="ECO:0000313" key="4">
    <source>
        <dbReference type="EMBL" id="KAK5861127.1"/>
    </source>
</evidence>
<dbReference type="PANTHER" id="PTHR37996:SF1">
    <property type="entry name" value="B- AND T-LYMPHOCYTE ATTENUATOR"/>
    <property type="match status" value="1"/>
</dbReference>
<comment type="caution">
    <text evidence="4">The sequence shown here is derived from an EMBL/GenBank/DDBJ whole genome shotgun (WGS) entry which is preliminary data.</text>
</comment>
<evidence type="ECO:0000256" key="1">
    <source>
        <dbReference type="SAM" id="Phobius"/>
    </source>
</evidence>
<dbReference type="GO" id="GO:0038023">
    <property type="term" value="F:signaling receptor activity"/>
    <property type="evidence" value="ECO:0007669"/>
    <property type="project" value="InterPro"/>
</dbReference>
<dbReference type="PANTHER" id="PTHR37996">
    <property type="entry name" value="B- AND T-LYMPHOCYTE ATTENUATOR"/>
    <property type="match status" value="1"/>
</dbReference>
<keyword evidence="5" id="KW-1185">Reference proteome</keyword>
<dbReference type="Gene3D" id="2.60.40.10">
    <property type="entry name" value="Immunoglobulins"/>
    <property type="match status" value="1"/>
</dbReference>
<dbReference type="PROSITE" id="PS50835">
    <property type="entry name" value="IG_LIKE"/>
    <property type="match status" value="1"/>
</dbReference>
<accession>A0AAN7XHR4</accession>
<dbReference type="InterPro" id="IPR036179">
    <property type="entry name" value="Ig-like_dom_sf"/>
</dbReference>
<reference evidence="4 5" key="1">
    <citation type="journal article" date="2023" name="Genes (Basel)">
        <title>Chromosome-Level Genome Assembly and Circadian Gene Repertoire of the Patagonia Blennie Eleginops maclovinus-The Closest Ancestral Proxy of Antarctic Cryonotothenioids.</title>
        <authorList>
            <person name="Cheng C.C."/>
            <person name="Rivera-Colon A.G."/>
            <person name="Minhas B.F."/>
            <person name="Wilson L."/>
            <person name="Rayamajhi N."/>
            <person name="Vargas-Chacoff L."/>
            <person name="Catchen J.M."/>
        </authorList>
    </citation>
    <scope>NUCLEOTIDE SEQUENCE [LARGE SCALE GENOMIC DNA]</scope>
    <source>
        <strain evidence="4">JMC-PN-2008</strain>
    </source>
</reference>
<evidence type="ECO:0000259" key="3">
    <source>
        <dbReference type="PROSITE" id="PS50835"/>
    </source>
</evidence>
<reference evidence="4 5" key="2">
    <citation type="journal article" date="2023" name="Mol. Biol. Evol.">
        <title>Genomics of Secondarily Temperate Adaptation in the Only Non-Antarctic Icefish.</title>
        <authorList>
            <person name="Rivera-Colon A.G."/>
            <person name="Rayamajhi N."/>
            <person name="Minhas B.F."/>
            <person name="Madrigal G."/>
            <person name="Bilyk K.T."/>
            <person name="Yoon V."/>
            <person name="Hune M."/>
            <person name="Gregory S."/>
            <person name="Cheng C.H.C."/>
            <person name="Catchen J.M."/>
        </authorList>
    </citation>
    <scope>NUCLEOTIDE SEQUENCE [LARGE SCALE GENOMIC DNA]</scope>
    <source>
        <strain evidence="4">JMC-PN-2008</strain>
    </source>
</reference>
<evidence type="ECO:0000313" key="5">
    <source>
        <dbReference type="Proteomes" id="UP001346869"/>
    </source>
</evidence>
<keyword evidence="2" id="KW-0732">Signal</keyword>
<protein>
    <recommendedName>
        <fullName evidence="3">Ig-like domain-containing protein</fullName>
    </recommendedName>
</protein>
<organism evidence="4 5">
    <name type="scientific">Eleginops maclovinus</name>
    <name type="common">Patagonian blennie</name>
    <name type="synonym">Eleginus maclovinus</name>
    <dbReference type="NCBI Taxonomy" id="56733"/>
    <lineage>
        <taxon>Eukaryota</taxon>
        <taxon>Metazoa</taxon>
        <taxon>Chordata</taxon>
        <taxon>Craniata</taxon>
        <taxon>Vertebrata</taxon>
        <taxon>Euteleostomi</taxon>
        <taxon>Actinopterygii</taxon>
        <taxon>Neopterygii</taxon>
        <taxon>Teleostei</taxon>
        <taxon>Neoteleostei</taxon>
        <taxon>Acanthomorphata</taxon>
        <taxon>Eupercaria</taxon>
        <taxon>Perciformes</taxon>
        <taxon>Notothenioidei</taxon>
        <taxon>Eleginopidae</taxon>
        <taxon>Eleginops</taxon>
    </lineage>
</organism>